<proteinExistence type="predicted"/>
<keyword evidence="5 8" id="KW-1133">Transmembrane helix</keyword>
<feature type="transmembrane region" description="Helical" evidence="8">
    <location>
        <begin position="62"/>
        <end position="82"/>
    </location>
</feature>
<feature type="domain" description="Cation/H+ exchanger transmembrane" evidence="9">
    <location>
        <begin position="17"/>
        <end position="403"/>
    </location>
</feature>
<feature type="transmembrane region" description="Helical" evidence="8">
    <location>
        <begin position="292"/>
        <end position="311"/>
    </location>
</feature>
<feature type="transmembrane region" description="Helical" evidence="8">
    <location>
        <begin position="349"/>
        <end position="368"/>
    </location>
</feature>
<accession>A0ABP3YJE0</accession>
<evidence type="ECO:0000256" key="5">
    <source>
        <dbReference type="ARBA" id="ARBA00022989"/>
    </source>
</evidence>
<evidence type="ECO:0000256" key="8">
    <source>
        <dbReference type="SAM" id="Phobius"/>
    </source>
</evidence>
<feature type="transmembrane region" description="Helical" evidence="8">
    <location>
        <begin position="200"/>
        <end position="223"/>
    </location>
</feature>
<evidence type="ECO:0000313" key="10">
    <source>
        <dbReference type="EMBL" id="GAA0880831.1"/>
    </source>
</evidence>
<organism evidence="10 11">
    <name type="scientific">Algoriphagus jejuensis</name>
    <dbReference type="NCBI Taxonomy" id="419934"/>
    <lineage>
        <taxon>Bacteria</taxon>
        <taxon>Pseudomonadati</taxon>
        <taxon>Bacteroidota</taxon>
        <taxon>Cytophagia</taxon>
        <taxon>Cytophagales</taxon>
        <taxon>Cyclobacteriaceae</taxon>
        <taxon>Algoriphagus</taxon>
    </lineage>
</organism>
<dbReference type="PANTHER" id="PTHR32507:SF8">
    <property type="entry name" value="CNH1P"/>
    <property type="match status" value="1"/>
</dbReference>
<feature type="transmembrane region" description="Helical" evidence="8">
    <location>
        <begin position="254"/>
        <end position="272"/>
    </location>
</feature>
<keyword evidence="6" id="KW-0406">Ion transport</keyword>
<feature type="transmembrane region" description="Helical" evidence="8">
    <location>
        <begin position="170"/>
        <end position="188"/>
    </location>
</feature>
<feature type="transmembrane region" description="Helical" evidence="8">
    <location>
        <begin position="380"/>
        <end position="402"/>
    </location>
</feature>
<reference evidence="11" key="1">
    <citation type="journal article" date="2019" name="Int. J. Syst. Evol. Microbiol.">
        <title>The Global Catalogue of Microorganisms (GCM) 10K type strain sequencing project: providing services to taxonomists for standard genome sequencing and annotation.</title>
        <authorList>
            <consortium name="The Broad Institute Genomics Platform"/>
            <consortium name="The Broad Institute Genome Sequencing Center for Infectious Disease"/>
            <person name="Wu L."/>
            <person name="Ma J."/>
        </authorList>
    </citation>
    <scope>NUCLEOTIDE SEQUENCE [LARGE SCALE GENOMIC DNA]</scope>
    <source>
        <strain evidence="11">JCM 16112</strain>
    </source>
</reference>
<evidence type="ECO:0000256" key="4">
    <source>
        <dbReference type="ARBA" id="ARBA00022692"/>
    </source>
</evidence>
<evidence type="ECO:0000259" key="9">
    <source>
        <dbReference type="Pfam" id="PF00999"/>
    </source>
</evidence>
<evidence type="ECO:0000256" key="7">
    <source>
        <dbReference type="ARBA" id="ARBA00023136"/>
    </source>
</evidence>
<gene>
    <name evidence="10" type="ORF">GCM10009119_38010</name>
</gene>
<dbReference type="PANTHER" id="PTHR32507">
    <property type="entry name" value="NA(+)/H(+) ANTIPORTER 1"/>
    <property type="match status" value="1"/>
</dbReference>
<keyword evidence="4 8" id="KW-0812">Transmembrane</keyword>
<evidence type="ECO:0000256" key="6">
    <source>
        <dbReference type="ARBA" id="ARBA00023065"/>
    </source>
</evidence>
<sequence length="414" mass="45413">MDPYILVITLIGLATFTMAWMPTISKRTRISYSVFYLVGGFLIYFFFSESLPSPLPQQNQTLTLHLAELIVIISLMGAGLKIERPFSFAAWTAPIRLLTVAMLLCIAIAALFGYFLLGLGLASSVLLGAVLAPTDPVLAADVQVGPPNDKKTSSETQFSLTAEAGMNDGMAFPFTWLAITLGLMSVGEGGGLSHWFSFHLLYRIGMGVAIGGVLGYGIAYLVFDLAKKHRFLHTRDGFLAIASTLLVYGVTEAAHGYGFIAVFVCAVVLRSYERNHRYHDHMHSFTDQIERLLVALLLILFGGALYSGILQALDWKMVGFVLAFLFVIRPLAAYLSLIGSGIHPQEKLAISFFGIRGMGSLFYLAFALEEFDFASSEELWAMVSLTVALSILLHGFTASRVVRRVRRSHPSRES</sequence>
<dbReference type="EMBL" id="BAAAFI010000047">
    <property type="protein sequence ID" value="GAA0880831.1"/>
    <property type="molecule type" value="Genomic_DNA"/>
</dbReference>
<comment type="caution">
    <text evidence="10">The sequence shown here is derived from an EMBL/GenBank/DDBJ whole genome shotgun (WGS) entry which is preliminary data.</text>
</comment>
<feature type="transmembrane region" description="Helical" evidence="8">
    <location>
        <begin position="317"/>
        <end position="337"/>
    </location>
</feature>
<feature type="transmembrane region" description="Helical" evidence="8">
    <location>
        <begin position="94"/>
        <end position="117"/>
    </location>
</feature>
<dbReference type="InterPro" id="IPR006153">
    <property type="entry name" value="Cation/H_exchanger_TM"/>
</dbReference>
<feature type="transmembrane region" description="Helical" evidence="8">
    <location>
        <begin position="30"/>
        <end position="47"/>
    </location>
</feature>
<dbReference type="RefSeq" id="WP_343854392.1">
    <property type="nucleotide sequence ID" value="NZ_BAAAFI010000047.1"/>
</dbReference>
<keyword evidence="11" id="KW-1185">Reference proteome</keyword>
<comment type="subcellular location">
    <subcellularLocation>
        <location evidence="1">Cell membrane</location>
        <topology evidence="1">Multi-pass membrane protein</topology>
    </subcellularLocation>
</comment>
<keyword evidence="3" id="KW-0050">Antiport</keyword>
<dbReference type="Pfam" id="PF00999">
    <property type="entry name" value="Na_H_Exchanger"/>
    <property type="match status" value="1"/>
</dbReference>
<evidence type="ECO:0000256" key="2">
    <source>
        <dbReference type="ARBA" id="ARBA00022448"/>
    </source>
</evidence>
<feature type="transmembrane region" description="Helical" evidence="8">
    <location>
        <begin position="6"/>
        <end position="23"/>
    </location>
</feature>
<dbReference type="Proteomes" id="UP001500469">
    <property type="component" value="Unassembled WGS sequence"/>
</dbReference>
<keyword evidence="2" id="KW-0813">Transport</keyword>
<evidence type="ECO:0000256" key="1">
    <source>
        <dbReference type="ARBA" id="ARBA00004651"/>
    </source>
</evidence>
<name>A0ABP3YJE0_9BACT</name>
<evidence type="ECO:0000256" key="3">
    <source>
        <dbReference type="ARBA" id="ARBA00022449"/>
    </source>
</evidence>
<protein>
    <submittedName>
        <fullName evidence="10">Cation:proton antiporter</fullName>
    </submittedName>
</protein>
<keyword evidence="7 8" id="KW-0472">Membrane</keyword>
<evidence type="ECO:0000313" key="11">
    <source>
        <dbReference type="Proteomes" id="UP001500469"/>
    </source>
</evidence>